<comment type="caution">
    <text evidence="2">The sequence shown here is derived from an EMBL/GenBank/DDBJ whole genome shotgun (WGS) entry which is preliminary data.</text>
</comment>
<feature type="signal peptide" evidence="1">
    <location>
        <begin position="1"/>
        <end position="27"/>
    </location>
</feature>
<keyword evidence="1" id="KW-0732">Signal</keyword>
<keyword evidence="3" id="KW-1185">Reference proteome</keyword>
<name>A0A8S4BS17_9TELE</name>
<proteinExistence type="predicted"/>
<protein>
    <submittedName>
        <fullName evidence="2">(Atlantic silverside) hypothetical protein</fullName>
    </submittedName>
</protein>
<evidence type="ECO:0000313" key="2">
    <source>
        <dbReference type="EMBL" id="CAG6006381.1"/>
    </source>
</evidence>
<gene>
    <name evidence="2" type="ORF">MMEN_LOCUS18638</name>
</gene>
<dbReference type="AlphaFoldDB" id="A0A8S4BS17"/>
<evidence type="ECO:0000313" key="3">
    <source>
        <dbReference type="Proteomes" id="UP000677803"/>
    </source>
</evidence>
<organism evidence="2 3">
    <name type="scientific">Menidia menidia</name>
    <name type="common">Atlantic silverside</name>
    <dbReference type="NCBI Taxonomy" id="238744"/>
    <lineage>
        <taxon>Eukaryota</taxon>
        <taxon>Metazoa</taxon>
        <taxon>Chordata</taxon>
        <taxon>Craniata</taxon>
        <taxon>Vertebrata</taxon>
        <taxon>Euteleostomi</taxon>
        <taxon>Actinopterygii</taxon>
        <taxon>Neopterygii</taxon>
        <taxon>Teleostei</taxon>
        <taxon>Neoteleostei</taxon>
        <taxon>Acanthomorphata</taxon>
        <taxon>Ovalentaria</taxon>
        <taxon>Atherinomorphae</taxon>
        <taxon>Atheriniformes</taxon>
        <taxon>Atherinopsidae</taxon>
        <taxon>Menidiinae</taxon>
        <taxon>Menidia</taxon>
    </lineage>
</organism>
<dbReference type="Proteomes" id="UP000677803">
    <property type="component" value="Unassembled WGS sequence"/>
</dbReference>
<feature type="chain" id="PRO_5035838811" evidence="1">
    <location>
        <begin position="28"/>
        <end position="112"/>
    </location>
</feature>
<dbReference type="OrthoDB" id="8919081at2759"/>
<evidence type="ECO:0000256" key="1">
    <source>
        <dbReference type="SAM" id="SignalP"/>
    </source>
</evidence>
<reference evidence="2" key="1">
    <citation type="submission" date="2021-05" db="EMBL/GenBank/DDBJ databases">
        <authorList>
            <person name="Tigano A."/>
        </authorList>
    </citation>
    <scope>NUCLEOTIDE SEQUENCE</scope>
</reference>
<dbReference type="EMBL" id="CAJRST010037777">
    <property type="protein sequence ID" value="CAG6006381.1"/>
    <property type="molecule type" value="Genomic_DNA"/>
</dbReference>
<sequence>MKTSSSDFILVALVSISLLSLRWEVRASSKQLRAVFHTPAGDDSVICHDDFMSVYMSKRQFASLPFTIYVQDEHRGYYQAVAIAKLCNYYFGETHSFVILTVASNGCFVKRQ</sequence>
<accession>A0A8S4BS17</accession>